<dbReference type="RefSeq" id="WP_126152706.1">
    <property type="nucleotide sequence ID" value="NZ_UZWE01000014.1"/>
</dbReference>
<organism evidence="2 3">
    <name type="scientific">Paracoccus haematequi</name>
    <dbReference type="NCBI Taxonomy" id="2491866"/>
    <lineage>
        <taxon>Bacteria</taxon>
        <taxon>Pseudomonadati</taxon>
        <taxon>Pseudomonadota</taxon>
        <taxon>Alphaproteobacteria</taxon>
        <taxon>Rhodobacterales</taxon>
        <taxon>Paracoccaceae</taxon>
        <taxon>Paracoccus</taxon>
    </lineage>
</organism>
<name>A0A447IHK5_9RHOB</name>
<keyword evidence="1" id="KW-1133">Transmembrane helix</keyword>
<evidence type="ECO:0000313" key="2">
    <source>
        <dbReference type="EMBL" id="VDS06982.1"/>
    </source>
</evidence>
<keyword evidence="3" id="KW-1185">Reference proteome</keyword>
<protein>
    <submittedName>
        <fullName evidence="2">Uncharacterized protein</fullName>
    </submittedName>
</protein>
<dbReference type="AlphaFoldDB" id="A0A447IHK5"/>
<evidence type="ECO:0000256" key="1">
    <source>
        <dbReference type="SAM" id="Phobius"/>
    </source>
</evidence>
<dbReference type="Proteomes" id="UP000270743">
    <property type="component" value="Unassembled WGS sequence"/>
</dbReference>
<accession>A0A447IHK5</accession>
<keyword evidence="1" id="KW-0812">Transmembrane</keyword>
<feature type="transmembrane region" description="Helical" evidence="1">
    <location>
        <begin position="45"/>
        <end position="65"/>
    </location>
</feature>
<sequence>MDDRWPVWKLALLLYVFAAGAVAINLFMLGLLGQAVGLPALSPETSVLAAIPLGIPAAWASGMWARRLMDQATS</sequence>
<reference evidence="2 3" key="1">
    <citation type="submission" date="2018-12" db="EMBL/GenBank/DDBJ databases">
        <authorList>
            <person name="Criscuolo A."/>
        </authorList>
    </citation>
    <scope>NUCLEOTIDE SEQUENCE [LARGE SCALE GENOMIC DNA]</scope>
    <source>
        <strain evidence="2">ACIP1116241</strain>
    </source>
</reference>
<dbReference type="EMBL" id="UZWE01000014">
    <property type="protein sequence ID" value="VDS06982.1"/>
    <property type="molecule type" value="Genomic_DNA"/>
</dbReference>
<evidence type="ECO:0000313" key="3">
    <source>
        <dbReference type="Proteomes" id="UP000270743"/>
    </source>
</evidence>
<proteinExistence type="predicted"/>
<gene>
    <name evidence="2" type="ORF">PARHAE_00153</name>
</gene>
<dbReference type="OrthoDB" id="7667013at2"/>
<feature type="transmembrane region" description="Helical" evidence="1">
    <location>
        <begin position="12"/>
        <end position="33"/>
    </location>
</feature>
<keyword evidence="1" id="KW-0472">Membrane</keyword>